<dbReference type="GO" id="GO:0004712">
    <property type="term" value="F:protein serine/threonine/tyrosine kinase activity"/>
    <property type="evidence" value="ECO:0007669"/>
    <property type="project" value="UniProtKB-EC"/>
</dbReference>
<dbReference type="GO" id="GO:0005524">
    <property type="term" value="F:ATP binding"/>
    <property type="evidence" value="ECO:0007669"/>
    <property type="project" value="UniProtKB-UniRule"/>
</dbReference>
<dbReference type="EMBL" id="JAOPHQ010005692">
    <property type="protein sequence ID" value="KAK0134666.1"/>
    <property type="molecule type" value="Genomic_DNA"/>
</dbReference>
<dbReference type="PANTHER" id="PTHR45646">
    <property type="entry name" value="SERINE/THREONINE-PROTEIN KINASE DOA-RELATED"/>
    <property type="match status" value="1"/>
</dbReference>
<feature type="compositionally biased region" description="Polar residues" evidence="9">
    <location>
        <begin position="155"/>
        <end position="168"/>
    </location>
</feature>
<feature type="compositionally biased region" description="Basic residues" evidence="9">
    <location>
        <begin position="50"/>
        <end position="59"/>
    </location>
</feature>
<feature type="compositionally biased region" description="Basic and acidic residues" evidence="9">
    <location>
        <begin position="37"/>
        <end position="49"/>
    </location>
</feature>
<evidence type="ECO:0000256" key="7">
    <source>
        <dbReference type="ARBA" id="ARBA00037966"/>
    </source>
</evidence>
<feature type="compositionally biased region" description="Basic residues" evidence="9">
    <location>
        <begin position="170"/>
        <end position="184"/>
    </location>
</feature>
<dbReference type="PROSITE" id="PS50011">
    <property type="entry name" value="PROTEIN_KINASE_DOM"/>
    <property type="match status" value="1"/>
</dbReference>
<dbReference type="AlphaFoldDB" id="A0AA47M6U4"/>
<dbReference type="PANTHER" id="PTHR45646:SF4">
    <property type="entry name" value="DUAL SPECIFICITY PROTEIN KINASE CLK1"/>
    <property type="match status" value="1"/>
</dbReference>
<dbReference type="Gene3D" id="3.30.200.20">
    <property type="entry name" value="Phosphorylase Kinase, domain 1"/>
    <property type="match status" value="1"/>
</dbReference>
<evidence type="ECO:0000256" key="2">
    <source>
        <dbReference type="ARBA" id="ARBA00022527"/>
    </source>
</evidence>
<feature type="domain" description="Protein kinase" evidence="10">
    <location>
        <begin position="221"/>
        <end position="536"/>
    </location>
</feature>
<reference evidence="11" key="1">
    <citation type="journal article" date="2023" name="Front. Mar. Sci.">
        <title>A new Merluccius polli reference genome to investigate the effects of global change in West African waters.</title>
        <authorList>
            <person name="Mateo J.L."/>
            <person name="Blanco-Fernandez C."/>
            <person name="Garcia-Vazquez E."/>
            <person name="Machado-Schiaffino G."/>
        </authorList>
    </citation>
    <scope>NUCLEOTIDE SEQUENCE</scope>
    <source>
        <strain evidence="11">C29</strain>
        <tissue evidence="11">Fin</tissue>
    </source>
</reference>
<dbReference type="InterPro" id="IPR000719">
    <property type="entry name" value="Prot_kinase_dom"/>
</dbReference>
<evidence type="ECO:0000256" key="8">
    <source>
        <dbReference type="PROSITE-ProRule" id="PRU10141"/>
    </source>
</evidence>
<dbReference type="GO" id="GO:0043484">
    <property type="term" value="P:regulation of RNA splicing"/>
    <property type="evidence" value="ECO:0007669"/>
    <property type="project" value="TreeGrafter"/>
</dbReference>
<keyword evidence="5 11" id="KW-0418">Kinase</keyword>
<feature type="region of interest" description="Disordered" evidence="9">
    <location>
        <begin position="132"/>
        <end position="204"/>
    </location>
</feature>
<evidence type="ECO:0000256" key="6">
    <source>
        <dbReference type="ARBA" id="ARBA00022840"/>
    </source>
</evidence>
<dbReference type="GO" id="GO:0004713">
    <property type="term" value="F:protein tyrosine kinase activity"/>
    <property type="evidence" value="ECO:0007669"/>
    <property type="project" value="TreeGrafter"/>
</dbReference>
<dbReference type="PROSITE" id="PS00108">
    <property type="entry name" value="PROTEIN_KINASE_ST"/>
    <property type="match status" value="1"/>
</dbReference>
<keyword evidence="4 8" id="KW-0547">Nucleotide-binding</keyword>
<comment type="similarity">
    <text evidence="7">Belongs to the protein kinase superfamily. CMGC Ser/Thr protein kinase family. Lammer subfamily.</text>
</comment>
<dbReference type="InterPro" id="IPR011009">
    <property type="entry name" value="Kinase-like_dom_sf"/>
</dbReference>
<dbReference type="Gene3D" id="1.10.510.10">
    <property type="entry name" value="Transferase(Phosphotransferase) domain 1"/>
    <property type="match status" value="1"/>
</dbReference>
<keyword evidence="6 8" id="KW-0067">ATP-binding</keyword>
<dbReference type="InterPro" id="IPR051175">
    <property type="entry name" value="CLK_kinases"/>
</dbReference>
<evidence type="ECO:0000256" key="4">
    <source>
        <dbReference type="ARBA" id="ARBA00022741"/>
    </source>
</evidence>
<evidence type="ECO:0000256" key="9">
    <source>
        <dbReference type="SAM" id="MobiDB-lite"/>
    </source>
</evidence>
<dbReference type="SMART" id="SM00220">
    <property type="entry name" value="S_TKc"/>
    <property type="match status" value="1"/>
</dbReference>
<name>A0AA47M6U4_MERPO</name>
<evidence type="ECO:0000256" key="3">
    <source>
        <dbReference type="ARBA" id="ARBA00022679"/>
    </source>
</evidence>
<dbReference type="PROSITE" id="PS00107">
    <property type="entry name" value="PROTEIN_KINASE_ATP"/>
    <property type="match status" value="1"/>
</dbReference>
<keyword evidence="12" id="KW-1185">Reference proteome</keyword>
<dbReference type="EC" id="2.7.12.1" evidence="1"/>
<gene>
    <name evidence="11" type="primary">CLK4</name>
    <name evidence="11" type="ORF">N1851_029734</name>
</gene>
<evidence type="ECO:0000256" key="1">
    <source>
        <dbReference type="ARBA" id="ARBA00013203"/>
    </source>
</evidence>
<evidence type="ECO:0000313" key="11">
    <source>
        <dbReference type="EMBL" id="KAK0134666.1"/>
    </source>
</evidence>
<comment type="caution">
    <text evidence="11">The sequence shown here is derived from an EMBL/GenBank/DDBJ whole genome shotgun (WGS) entry which is preliminary data.</text>
</comment>
<dbReference type="GO" id="GO:0004674">
    <property type="term" value="F:protein serine/threonine kinase activity"/>
    <property type="evidence" value="ECO:0007669"/>
    <property type="project" value="UniProtKB-KW"/>
</dbReference>
<evidence type="ECO:0000256" key="5">
    <source>
        <dbReference type="ARBA" id="ARBA00022777"/>
    </source>
</evidence>
<protein>
    <recommendedName>
        <fullName evidence="1">dual-specificity kinase</fullName>
        <ecNumber evidence="1">2.7.12.1</ecNumber>
    </recommendedName>
</protein>
<feature type="binding site" evidence="8">
    <location>
        <position position="250"/>
    </location>
    <ligand>
        <name>ATP</name>
        <dbReference type="ChEBI" id="CHEBI:30616"/>
    </ligand>
</feature>
<evidence type="ECO:0000259" key="10">
    <source>
        <dbReference type="PROSITE" id="PS50011"/>
    </source>
</evidence>
<sequence>MRRSKRPHSPEQGWAEDGGGSQRKEEAQTPKRHRWSSHAEEAELQERYARKNHHGKTYGRCRQITSRPDQGLQGEARGPSRGVDARGRTKAMGTLIRTNHGKDMEIPVRNGALTETNANTGGHIKAQTLAHGDSARTHPDAYHSSSHTHLSSLHKQQNAPHAQHSSAHVQRAHSHTRSRGHSRSGSRSSNSRSSRTKRKSCGDDEEGHLVYDAGLLLNERYEVVSTLGEGAFGKVVECLDRNKNERVALKIVKNIERFREAAQSEIAVLGEINSLDEDHTFACVRMLDWFDHHGHICIVFELLGLSTFDYLRENDFLPFTVEQIRHMAFQIFRAVCFLHRNKVTHTDLKPENILFVRSDCDVEYNDRLKRDEKTLRSLDVKVVDFGNATFERDHHPSLVSTRHYRAPEVILDLGWNQACDVWSLGCILMEFYLGLTLFQTHDSKEHLAMMERVLGPIPPSLLNKTRKRRYVDRERLDWDEHSSSGRYVRKHCKPLKQYMQSKSPEHQQLFELIGSMLEYDVCQRITMEEALWHPFFNPLRTLRCT</sequence>
<evidence type="ECO:0000313" key="12">
    <source>
        <dbReference type="Proteomes" id="UP001174136"/>
    </source>
</evidence>
<dbReference type="InterPro" id="IPR008271">
    <property type="entry name" value="Ser/Thr_kinase_AS"/>
</dbReference>
<dbReference type="Proteomes" id="UP001174136">
    <property type="component" value="Unassembled WGS sequence"/>
</dbReference>
<accession>A0AA47M6U4</accession>
<keyword evidence="3" id="KW-0808">Transferase</keyword>
<feature type="compositionally biased region" description="Low complexity" evidence="9">
    <location>
        <begin position="143"/>
        <end position="154"/>
    </location>
</feature>
<proteinExistence type="inferred from homology"/>
<dbReference type="InterPro" id="IPR017441">
    <property type="entry name" value="Protein_kinase_ATP_BS"/>
</dbReference>
<dbReference type="GO" id="GO:0005634">
    <property type="term" value="C:nucleus"/>
    <property type="evidence" value="ECO:0007669"/>
    <property type="project" value="TreeGrafter"/>
</dbReference>
<dbReference type="Pfam" id="PF00069">
    <property type="entry name" value="Pkinase"/>
    <property type="match status" value="1"/>
</dbReference>
<dbReference type="SUPFAM" id="SSF56112">
    <property type="entry name" value="Protein kinase-like (PK-like)"/>
    <property type="match status" value="1"/>
</dbReference>
<keyword evidence="2" id="KW-0723">Serine/threonine-protein kinase</keyword>
<organism evidence="11 12">
    <name type="scientific">Merluccius polli</name>
    <name type="common">Benguela hake</name>
    <name type="synonym">Merluccius cadenati</name>
    <dbReference type="NCBI Taxonomy" id="89951"/>
    <lineage>
        <taxon>Eukaryota</taxon>
        <taxon>Metazoa</taxon>
        <taxon>Chordata</taxon>
        <taxon>Craniata</taxon>
        <taxon>Vertebrata</taxon>
        <taxon>Euteleostomi</taxon>
        <taxon>Actinopterygii</taxon>
        <taxon>Neopterygii</taxon>
        <taxon>Teleostei</taxon>
        <taxon>Neoteleostei</taxon>
        <taxon>Acanthomorphata</taxon>
        <taxon>Zeiogadaria</taxon>
        <taxon>Gadariae</taxon>
        <taxon>Gadiformes</taxon>
        <taxon>Gadoidei</taxon>
        <taxon>Merlucciidae</taxon>
        <taxon>Merluccius</taxon>
    </lineage>
</organism>
<feature type="region of interest" description="Disordered" evidence="9">
    <location>
        <begin position="1"/>
        <end position="89"/>
    </location>
</feature>